<reference evidence="2 3" key="1">
    <citation type="submission" date="2016-02" db="EMBL/GenBank/DDBJ databases">
        <title>Draft genome sequence of Polaribacter atrinae KACC17473.</title>
        <authorList>
            <person name="Shin S.-K."/>
            <person name="Yi H."/>
        </authorList>
    </citation>
    <scope>NUCLEOTIDE SEQUENCE [LARGE SCALE GENOMIC DNA]</scope>
    <source>
        <strain evidence="2 3">KACC 17473</strain>
    </source>
</reference>
<dbReference type="AlphaFoldDB" id="A0A176TFG8"/>
<keyword evidence="3" id="KW-1185">Reference proteome</keyword>
<accession>A0A176TFG8</accession>
<dbReference type="SUPFAM" id="SSF53649">
    <property type="entry name" value="Alkaline phosphatase-like"/>
    <property type="match status" value="1"/>
</dbReference>
<dbReference type="OrthoDB" id="9791578at2"/>
<organism evidence="2 3">
    <name type="scientific">Polaribacter atrinae</name>
    <dbReference type="NCBI Taxonomy" id="1333662"/>
    <lineage>
        <taxon>Bacteria</taxon>
        <taxon>Pseudomonadati</taxon>
        <taxon>Bacteroidota</taxon>
        <taxon>Flavobacteriia</taxon>
        <taxon>Flavobacteriales</taxon>
        <taxon>Flavobacteriaceae</taxon>
    </lineage>
</organism>
<dbReference type="STRING" id="1333662.LPB303_04315"/>
<dbReference type="InterPro" id="IPR006124">
    <property type="entry name" value="Metalloenzyme"/>
</dbReference>
<dbReference type="GO" id="GO:0003824">
    <property type="term" value="F:catalytic activity"/>
    <property type="evidence" value="ECO:0007669"/>
    <property type="project" value="InterPro"/>
</dbReference>
<name>A0A176TFG8_9FLAO</name>
<dbReference type="Gene3D" id="3.40.720.10">
    <property type="entry name" value="Alkaline Phosphatase, subunit A"/>
    <property type="match status" value="1"/>
</dbReference>
<dbReference type="Pfam" id="PF01676">
    <property type="entry name" value="Metalloenzyme"/>
    <property type="match status" value="1"/>
</dbReference>
<evidence type="ECO:0000313" key="2">
    <source>
        <dbReference type="EMBL" id="OAD46146.1"/>
    </source>
</evidence>
<dbReference type="EMBL" id="LVWE01000005">
    <property type="protein sequence ID" value="OAD46146.1"/>
    <property type="molecule type" value="Genomic_DNA"/>
</dbReference>
<feature type="domain" description="Metalloenzyme" evidence="1">
    <location>
        <begin position="227"/>
        <end position="330"/>
    </location>
</feature>
<gene>
    <name evidence="2" type="ORF">LPB303_04315</name>
</gene>
<proteinExistence type="predicted"/>
<dbReference type="InterPro" id="IPR017850">
    <property type="entry name" value="Alkaline_phosphatase_core_sf"/>
</dbReference>
<evidence type="ECO:0000259" key="1">
    <source>
        <dbReference type="Pfam" id="PF01676"/>
    </source>
</evidence>
<protein>
    <submittedName>
        <fullName evidence="2">Phosphoglyceromutase</fullName>
    </submittedName>
</protein>
<sequence length="369" mass="41925">MKILKLSSVFFLLILAACSSEKKNEITFVEDDSNKVFVITLDGLRWQELFAGADSLLVENKEYVGSPKSLKKEFWRESATKRREVLLPFIWSEVAKMGQIHGNRWEGSKMNLTNGMHFSYPGYNEILTGKADDVRINSNNKIPNPNTTFLEIAEKSEVYKGKVAAFGSWDVFPSIINEERSGLYVNAGFREAKGLDLSDKENFLNELQAETPSPWGGVRLDVFTHHYALETIKKKLPKLVFISYGETDDFAHDGEYDAYLKSAQRTDAFIKKLWNFTQQDPFYKGKTTFIITTDHGRGTEPLETWKHHGDSIKDTDQVWVIAFGNKIEAKGEIVSEEQLYTNQVAASVGKLLDLEMKTDSIGKPFSFIK</sequence>
<dbReference type="RefSeq" id="WP_068448468.1">
    <property type="nucleotide sequence ID" value="NZ_CP150660.1"/>
</dbReference>
<evidence type="ECO:0000313" key="3">
    <source>
        <dbReference type="Proteomes" id="UP000076923"/>
    </source>
</evidence>
<dbReference type="PROSITE" id="PS51257">
    <property type="entry name" value="PROKAR_LIPOPROTEIN"/>
    <property type="match status" value="1"/>
</dbReference>
<comment type="caution">
    <text evidence="2">The sequence shown here is derived from an EMBL/GenBank/DDBJ whole genome shotgun (WGS) entry which is preliminary data.</text>
</comment>
<dbReference type="Proteomes" id="UP000076923">
    <property type="component" value="Unassembled WGS sequence"/>
</dbReference>
<dbReference type="GO" id="GO:0046872">
    <property type="term" value="F:metal ion binding"/>
    <property type="evidence" value="ECO:0007669"/>
    <property type="project" value="InterPro"/>
</dbReference>